<dbReference type="InterPro" id="IPR037493">
    <property type="entry name" value="ExoIII-like"/>
</dbReference>
<dbReference type="EC" id="3.1.11.2" evidence="10"/>
<dbReference type="SUPFAM" id="SSF56219">
    <property type="entry name" value="DNase I-like"/>
    <property type="match status" value="1"/>
</dbReference>
<evidence type="ECO:0000256" key="2">
    <source>
        <dbReference type="ARBA" id="ARBA00007092"/>
    </source>
</evidence>
<dbReference type="Gene3D" id="3.60.10.10">
    <property type="entry name" value="Endonuclease/exonuclease/phosphatase"/>
    <property type="match status" value="1"/>
</dbReference>
<dbReference type="EMBL" id="CP066681">
    <property type="protein sequence ID" value="QQG36999.1"/>
    <property type="molecule type" value="Genomic_DNA"/>
</dbReference>
<feature type="site" description="Important for catalytic activity" evidence="8">
    <location>
        <position position="215"/>
    </location>
</feature>
<dbReference type="GO" id="GO:0004519">
    <property type="term" value="F:endonuclease activity"/>
    <property type="evidence" value="ECO:0007669"/>
    <property type="project" value="InterPro"/>
</dbReference>
<dbReference type="PANTHER" id="PTHR43250">
    <property type="entry name" value="EXODEOXYRIBONUCLEASE III"/>
    <property type="match status" value="1"/>
</dbReference>
<evidence type="ECO:0000256" key="4">
    <source>
        <dbReference type="ARBA" id="ARBA00022801"/>
    </source>
</evidence>
<evidence type="ECO:0000313" key="11">
    <source>
        <dbReference type="Proteomes" id="UP000595362"/>
    </source>
</evidence>
<dbReference type="AlphaFoldDB" id="A0A7T5R3Z3"/>
<evidence type="ECO:0000256" key="1">
    <source>
        <dbReference type="ARBA" id="ARBA00001936"/>
    </source>
</evidence>
<dbReference type="NCBIfam" id="TIGR00633">
    <property type="entry name" value="xth"/>
    <property type="match status" value="1"/>
</dbReference>
<proteinExistence type="inferred from homology"/>
<dbReference type="InterPro" id="IPR020847">
    <property type="entry name" value="AP_endonuclease_F1_BS"/>
</dbReference>
<feature type="binding site" evidence="7">
    <location>
        <position position="34"/>
    </location>
    <ligand>
        <name>Mg(2+)</name>
        <dbReference type="ChEBI" id="CHEBI:18420"/>
        <label>1</label>
    </ligand>
</feature>
<evidence type="ECO:0000256" key="3">
    <source>
        <dbReference type="ARBA" id="ARBA00022723"/>
    </source>
</evidence>
<evidence type="ECO:0000256" key="7">
    <source>
        <dbReference type="PIRSR" id="PIRSR604808-2"/>
    </source>
</evidence>
<keyword evidence="3 7" id="KW-0479">Metal-binding</keyword>
<keyword evidence="7" id="KW-0464">Manganese</keyword>
<organism evidence="10 11">
    <name type="scientific">Micavibrio aeruginosavorus</name>
    <dbReference type="NCBI Taxonomy" id="349221"/>
    <lineage>
        <taxon>Bacteria</taxon>
        <taxon>Pseudomonadati</taxon>
        <taxon>Bdellovibrionota</taxon>
        <taxon>Bdellovibrionia</taxon>
        <taxon>Bdellovibrionales</taxon>
        <taxon>Pseudobdellovibrionaceae</taxon>
        <taxon>Micavibrio</taxon>
    </lineage>
</organism>
<dbReference type="PROSITE" id="PS00726">
    <property type="entry name" value="AP_NUCLEASE_F1_1"/>
    <property type="match status" value="1"/>
</dbReference>
<sequence length="254" mass="28926">MIIATWNVNSIKARLDHVLRWLGEHKPDVLMLQELKGLECPADAFRQQGYTCAFVAQKTYNGVATLTRTPVSPLLTRLPGDEADEQARYLEVEHSGLRLINVYAPNGNPVDSEKYTYKLQWLERLRLHIAGLRAKALPFVIGGDFNIIPEERDCYDPKAWHDDALFRLESRQQFRALMNLGLTDALRVSNGNGGEYTFWDYQAGAWPQNKGIRIDHFLLSPDIADRLRSCRIDKAPRGWDKASDHTPVLLEIGL</sequence>
<dbReference type="GO" id="GO:0003677">
    <property type="term" value="F:DNA binding"/>
    <property type="evidence" value="ECO:0007669"/>
    <property type="project" value="InterPro"/>
</dbReference>
<evidence type="ECO:0000256" key="5">
    <source>
        <dbReference type="ARBA" id="ARBA00022842"/>
    </source>
</evidence>
<dbReference type="NCBIfam" id="TIGR00195">
    <property type="entry name" value="exoDNase_III"/>
    <property type="match status" value="1"/>
</dbReference>
<feature type="domain" description="Endonuclease/exonuclease/phosphatase" evidence="9">
    <location>
        <begin position="4"/>
        <end position="245"/>
    </location>
</feature>
<dbReference type="CDD" id="cd09086">
    <property type="entry name" value="ExoIII-like_AP-endo"/>
    <property type="match status" value="1"/>
</dbReference>
<feature type="active site" evidence="6">
    <location>
        <position position="103"/>
    </location>
</feature>
<evidence type="ECO:0000256" key="6">
    <source>
        <dbReference type="PIRSR" id="PIRSR604808-1"/>
    </source>
</evidence>
<keyword evidence="5 7" id="KW-0460">Magnesium</keyword>
<feature type="binding site" evidence="7">
    <location>
        <position position="244"/>
    </location>
    <ligand>
        <name>Mg(2+)</name>
        <dbReference type="ChEBI" id="CHEBI:18420"/>
        <label>1</label>
    </ligand>
</feature>
<dbReference type="GO" id="GO:0006281">
    <property type="term" value="P:DNA repair"/>
    <property type="evidence" value="ECO:0007669"/>
    <property type="project" value="InterPro"/>
</dbReference>
<dbReference type="InterPro" id="IPR020848">
    <property type="entry name" value="AP_endonuclease_F1_CS"/>
</dbReference>
<dbReference type="PROSITE" id="PS00728">
    <property type="entry name" value="AP_NUCLEASE_F1_3"/>
    <property type="match status" value="1"/>
</dbReference>
<feature type="site" description="Transition state stabilizer" evidence="8">
    <location>
        <position position="146"/>
    </location>
</feature>
<feature type="binding site" evidence="7">
    <location>
        <position position="245"/>
    </location>
    <ligand>
        <name>Mg(2+)</name>
        <dbReference type="ChEBI" id="CHEBI:18420"/>
        <label>1</label>
    </ligand>
</feature>
<evidence type="ECO:0000313" key="10">
    <source>
        <dbReference type="EMBL" id="QQG36999.1"/>
    </source>
</evidence>
<dbReference type="Proteomes" id="UP000595362">
    <property type="component" value="Chromosome"/>
</dbReference>
<dbReference type="InterPro" id="IPR004808">
    <property type="entry name" value="AP_endonuc_1"/>
</dbReference>
<feature type="binding site" evidence="7">
    <location>
        <position position="144"/>
    </location>
    <ligand>
        <name>Mg(2+)</name>
        <dbReference type="ChEBI" id="CHEBI:18420"/>
        <label>1</label>
    </ligand>
</feature>
<comment type="similarity">
    <text evidence="2">Belongs to the DNA repair enzymes AP/ExoA family.</text>
</comment>
<feature type="active site" description="Proton acceptor" evidence="6">
    <location>
        <position position="245"/>
    </location>
</feature>
<gene>
    <name evidence="10" type="primary">xth</name>
    <name evidence="10" type="ORF">HYS17_04325</name>
</gene>
<protein>
    <submittedName>
        <fullName evidence="10">Exodeoxyribonuclease III</fullName>
        <ecNumber evidence="10">3.1.11.2</ecNumber>
    </submittedName>
</protein>
<reference evidence="10 11" key="1">
    <citation type="submission" date="2020-07" db="EMBL/GenBank/DDBJ databases">
        <title>Huge and variable diversity of episymbiotic CPR bacteria and DPANN archaea in groundwater ecosystems.</title>
        <authorList>
            <person name="He C.Y."/>
            <person name="Keren R."/>
            <person name="Whittaker M."/>
            <person name="Farag I.F."/>
            <person name="Doudna J."/>
            <person name="Cate J.H.D."/>
            <person name="Banfield J.F."/>
        </authorList>
    </citation>
    <scope>NUCLEOTIDE SEQUENCE [LARGE SCALE GENOMIC DNA]</scope>
    <source>
        <strain evidence="10">NC_groundwater_70_Ag_B-0.1um_54_66</strain>
    </source>
</reference>
<evidence type="ECO:0000256" key="8">
    <source>
        <dbReference type="PIRSR" id="PIRSR604808-3"/>
    </source>
</evidence>
<dbReference type="PROSITE" id="PS51435">
    <property type="entry name" value="AP_NUCLEASE_F1_4"/>
    <property type="match status" value="1"/>
</dbReference>
<feature type="site" description="Interaction with DNA substrate" evidence="8">
    <location>
        <position position="245"/>
    </location>
</feature>
<feature type="binding site" evidence="7">
    <location>
        <position position="7"/>
    </location>
    <ligand>
        <name>Mg(2+)</name>
        <dbReference type="ChEBI" id="CHEBI:18420"/>
        <label>1</label>
    </ligand>
</feature>
<evidence type="ECO:0000259" key="9">
    <source>
        <dbReference type="Pfam" id="PF03372"/>
    </source>
</evidence>
<dbReference type="InterPro" id="IPR036691">
    <property type="entry name" value="Endo/exonu/phosph_ase_sf"/>
</dbReference>
<comment type="cofactor">
    <cofactor evidence="1">
        <name>Mn(2+)</name>
        <dbReference type="ChEBI" id="CHEBI:29035"/>
    </cofactor>
</comment>
<keyword evidence="4 10" id="KW-0378">Hydrolase</keyword>
<dbReference type="GO" id="GO:0008311">
    <property type="term" value="F:double-stranded DNA 3'-5' DNA exonuclease activity"/>
    <property type="evidence" value="ECO:0007669"/>
    <property type="project" value="UniProtKB-EC"/>
</dbReference>
<dbReference type="Pfam" id="PF03372">
    <property type="entry name" value="Exo_endo_phos"/>
    <property type="match status" value="1"/>
</dbReference>
<name>A0A7T5R3Z3_9BACT</name>
<accession>A0A7T5R3Z3</accession>
<dbReference type="PANTHER" id="PTHR43250:SF2">
    <property type="entry name" value="EXODEOXYRIBONUCLEASE III"/>
    <property type="match status" value="1"/>
</dbReference>
<dbReference type="GO" id="GO:0046872">
    <property type="term" value="F:metal ion binding"/>
    <property type="evidence" value="ECO:0007669"/>
    <property type="project" value="UniProtKB-KW"/>
</dbReference>
<dbReference type="InterPro" id="IPR005135">
    <property type="entry name" value="Endo/exonuclease/phosphatase"/>
</dbReference>
<feature type="active site" description="Proton donor/acceptor" evidence="6">
    <location>
        <position position="144"/>
    </location>
</feature>
<feature type="binding site" evidence="7">
    <location>
        <position position="146"/>
    </location>
    <ligand>
        <name>Mg(2+)</name>
        <dbReference type="ChEBI" id="CHEBI:18420"/>
        <label>1</label>
    </ligand>
</feature>
<comment type="cofactor">
    <cofactor evidence="7">
        <name>Mg(2+)</name>
        <dbReference type="ChEBI" id="CHEBI:18420"/>
    </cofactor>
    <cofactor evidence="7">
        <name>Mn(2+)</name>
        <dbReference type="ChEBI" id="CHEBI:29035"/>
    </cofactor>
    <text evidence="7">Probably binds two magnesium or manganese ions per subunit.</text>
</comment>